<dbReference type="Ensembl" id="ENSACUT00000016069.1">
    <property type="protein sequence ID" value="ENSACUP00000015052.1"/>
    <property type="gene ID" value="ENSACUG00000010130.1"/>
</dbReference>
<dbReference type="AlphaFoldDB" id="A0A663MTV5"/>
<name>A0A663MTV5_ATHCN</name>
<evidence type="ECO:0000313" key="2">
    <source>
        <dbReference type="Proteomes" id="UP000472269"/>
    </source>
</evidence>
<dbReference type="Proteomes" id="UP000472269">
    <property type="component" value="Unplaced"/>
</dbReference>
<reference evidence="1" key="2">
    <citation type="submission" date="2025-09" db="UniProtKB">
        <authorList>
            <consortium name="Ensembl"/>
        </authorList>
    </citation>
    <scope>IDENTIFICATION</scope>
</reference>
<proteinExistence type="predicted"/>
<dbReference type="SUPFAM" id="SSF46565">
    <property type="entry name" value="Chaperone J-domain"/>
    <property type="match status" value="1"/>
</dbReference>
<dbReference type="InterPro" id="IPR036869">
    <property type="entry name" value="J_dom_sf"/>
</dbReference>
<reference evidence="1" key="1">
    <citation type="submission" date="2025-08" db="UniProtKB">
        <authorList>
            <consortium name="Ensembl"/>
        </authorList>
    </citation>
    <scope>IDENTIFICATION</scope>
</reference>
<organism evidence="1 2">
    <name type="scientific">Athene cunicularia</name>
    <name type="common">Burrowing owl</name>
    <name type="synonym">Speotyto cunicularia</name>
    <dbReference type="NCBI Taxonomy" id="194338"/>
    <lineage>
        <taxon>Eukaryota</taxon>
        <taxon>Metazoa</taxon>
        <taxon>Chordata</taxon>
        <taxon>Craniata</taxon>
        <taxon>Vertebrata</taxon>
        <taxon>Euteleostomi</taxon>
        <taxon>Archelosauria</taxon>
        <taxon>Archosauria</taxon>
        <taxon>Dinosauria</taxon>
        <taxon>Saurischia</taxon>
        <taxon>Theropoda</taxon>
        <taxon>Coelurosauria</taxon>
        <taxon>Aves</taxon>
        <taxon>Neognathae</taxon>
        <taxon>Neoaves</taxon>
        <taxon>Telluraves</taxon>
        <taxon>Strigiformes</taxon>
        <taxon>Strigidae</taxon>
        <taxon>Athene</taxon>
    </lineage>
</organism>
<dbReference type="Gene3D" id="1.10.287.110">
    <property type="entry name" value="DnaJ domain"/>
    <property type="match status" value="1"/>
</dbReference>
<keyword evidence="2" id="KW-1185">Reference proteome</keyword>
<sequence>MADQRQRSLSTSGESLYHVLGLDKNATSDDIKKSYSVRQMAFRHMNKAKKSLVTSSLSTFPQNLLKCNCFFTISVSYVDCLTVAMCLALH</sequence>
<evidence type="ECO:0000313" key="1">
    <source>
        <dbReference type="Ensembl" id="ENSACUP00000015052.1"/>
    </source>
</evidence>
<accession>A0A663MTV5</accession>
<protein>
    <recommendedName>
        <fullName evidence="3">J domain-containing protein</fullName>
    </recommendedName>
</protein>
<evidence type="ECO:0008006" key="3">
    <source>
        <dbReference type="Google" id="ProtNLM"/>
    </source>
</evidence>